<protein>
    <submittedName>
        <fullName evidence="1">Uncharacterized protein</fullName>
    </submittedName>
</protein>
<reference evidence="1" key="1">
    <citation type="journal article" date="2015" name="Nature">
        <title>Complex archaea that bridge the gap between prokaryotes and eukaryotes.</title>
        <authorList>
            <person name="Spang A."/>
            <person name="Saw J.H."/>
            <person name="Jorgensen S.L."/>
            <person name="Zaremba-Niedzwiedzka K."/>
            <person name="Martijn J."/>
            <person name="Lind A.E."/>
            <person name="van Eijk R."/>
            <person name="Schleper C."/>
            <person name="Guy L."/>
            <person name="Ettema T.J."/>
        </authorList>
    </citation>
    <scope>NUCLEOTIDE SEQUENCE</scope>
</reference>
<feature type="non-terminal residue" evidence="1">
    <location>
        <position position="276"/>
    </location>
</feature>
<dbReference type="InterPro" id="IPR011043">
    <property type="entry name" value="Gal_Oxase/kelch_b-propeller"/>
</dbReference>
<dbReference type="InterPro" id="IPR015943">
    <property type="entry name" value="WD40/YVTN_repeat-like_dom_sf"/>
</dbReference>
<dbReference type="Gene3D" id="2.130.10.10">
    <property type="entry name" value="YVTN repeat-like/Quinoprotein amine dehydrogenase"/>
    <property type="match status" value="1"/>
</dbReference>
<dbReference type="AlphaFoldDB" id="A0A0F9DUL1"/>
<dbReference type="SUPFAM" id="SSF50965">
    <property type="entry name" value="Galactose oxidase, central domain"/>
    <property type="match status" value="1"/>
</dbReference>
<evidence type="ECO:0000313" key="1">
    <source>
        <dbReference type="EMBL" id="KKL15568.1"/>
    </source>
</evidence>
<gene>
    <name evidence="1" type="ORF">LCGC14_2504290</name>
</gene>
<proteinExistence type="predicted"/>
<dbReference type="EMBL" id="LAZR01040017">
    <property type="protein sequence ID" value="KKL15568.1"/>
    <property type="molecule type" value="Genomic_DNA"/>
</dbReference>
<name>A0A0F9DUL1_9ZZZZ</name>
<comment type="caution">
    <text evidence="1">The sequence shown here is derived from an EMBL/GenBank/DDBJ whole genome shotgun (WGS) entry which is preliminary data.</text>
</comment>
<organism evidence="1">
    <name type="scientific">marine sediment metagenome</name>
    <dbReference type="NCBI Taxonomy" id="412755"/>
    <lineage>
        <taxon>unclassified sequences</taxon>
        <taxon>metagenomes</taxon>
        <taxon>ecological metagenomes</taxon>
    </lineage>
</organism>
<accession>A0A0F9DUL1</accession>
<sequence>MASGEQRAIRNLFNYMVEQADVLRKVFEYAQDLERRLSDGESSKQSSRLRAIMDSLWVKQRMRIPVGTDRFDFQGGGTGSWETDTIPFTPTGSLNPSTIEGDEVYFIDRGTNFYLYNYNTKTWTQKANPSSDTRINGGIIRRGKVYYPGATELHIYDIAADSWSKSAAVGGISNLRTMCFETDDIIWCWALSTGSQDKTVKYVISTDTWTTGNNDSSGYKVSWCMLFNNGKLYAGTNFGVRSYDIDADTYAEVEASSSRAFMVGHNPVALLFYDDV</sequence>